<proteinExistence type="predicted"/>
<dbReference type="EMBL" id="JACBNQ010000045">
    <property type="protein sequence ID" value="NYB76119.1"/>
    <property type="molecule type" value="Genomic_DNA"/>
</dbReference>
<dbReference type="AlphaFoldDB" id="A0A974GXY8"/>
<dbReference type="InterPro" id="IPR013420">
    <property type="entry name" value="CRISPR-assoc_prot_Cas8b/Csh1_C"/>
</dbReference>
<evidence type="ECO:0000313" key="2">
    <source>
        <dbReference type="Proteomes" id="UP000611629"/>
    </source>
</evidence>
<dbReference type="NCBIfam" id="TIGR02591">
    <property type="entry name" value="cas_Csh1"/>
    <property type="match status" value="1"/>
</dbReference>
<keyword evidence="2" id="KW-1185">Reference proteome</keyword>
<dbReference type="NCBIfam" id="TIGR02556">
    <property type="entry name" value="cas_TM1802"/>
    <property type="match status" value="1"/>
</dbReference>
<organism evidence="1 2">
    <name type="scientific">Sedimentibacter hydroxybenzoicus DSM 7310</name>
    <dbReference type="NCBI Taxonomy" id="1123245"/>
    <lineage>
        <taxon>Bacteria</taxon>
        <taxon>Bacillati</taxon>
        <taxon>Bacillota</taxon>
        <taxon>Tissierellia</taxon>
        <taxon>Sedimentibacter</taxon>
    </lineage>
</organism>
<dbReference type="Pfam" id="PF09484">
    <property type="entry name" value="Cas_TM1802"/>
    <property type="match status" value="1"/>
</dbReference>
<dbReference type="InterPro" id="IPR013389">
    <property type="entry name" value="CRISPR-assoc_prot_Cas8b"/>
</dbReference>
<protein>
    <submittedName>
        <fullName evidence="1">TIGR02556 family CRISPR-associated protein</fullName>
    </submittedName>
</protein>
<comment type="caution">
    <text evidence="1">The sequence shown here is derived from an EMBL/GenBank/DDBJ whole genome shotgun (WGS) entry which is preliminary data.</text>
</comment>
<dbReference type="RefSeq" id="WP_179239838.1">
    <property type="nucleotide sequence ID" value="NZ_JACBNQ010000045.1"/>
</dbReference>
<sequence length="586" mass="67269">MLYDVYRVGKAIGNLDNDSDGLLIPETPKDITNVISLCFEKRGEEVIYSGVDITDYNVDIAHKYLLRKASSNGANYGPSAQLTEVNKTLTKKIAAWFRDLQSEKSEENGQTLISQIYRLINDNQEEIEAYISQNMPKGKGIKNLLTVKVDGKFPAEIEIFYKAYSDKIRKKLVGEESCRGTCCLCGEKNVDLLPKVDVFKFYTLDKPGFISGGFSEKDIWRNCPVCISCEPILREGKKYMLDHLGFNFYGLSYYLIPSSTCGQDAQDFLVDKLENISNKSFSFKEGEAKKTDSLSDDIFDALAEYGDVNSFRIIFFKKENSAERILLDIKDIFPSRFRELYSAKYKIEEIYNGVINEKFNFSYFREFLRKTDNKMRDNDLDNNFLSLTKDIFTGEKLSVNTLLPHYMRNVRYAFVNDDRFYATTLRAWIGINYLYEIGCINYGRKDFMDEKLQEVLGPYSSGLDTNIKKALVLTGALVKKVMNIQYKELNGSTPFEARLKGLRMRQNDVQGLIKEAENKMMEYKRFSKSSDLIAKTAFKLIFEAEPKWGLSTDEINFYIAGGMTLSKELYDGLEDKTKEKSEEGKE</sequence>
<accession>A0A974GXY8</accession>
<dbReference type="Proteomes" id="UP000611629">
    <property type="component" value="Unassembled WGS sequence"/>
</dbReference>
<gene>
    <name evidence="1" type="ORF">HZF24_18385</name>
</gene>
<name>A0A974GXY8_SEDHY</name>
<reference evidence="1" key="1">
    <citation type="submission" date="2020-07" db="EMBL/GenBank/DDBJ databases">
        <title>Genomic analysis of a strain of Sedimentibacter Hydroxybenzoicus DSM7310.</title>
        <authorList>
            <person name="Ma S."/>
        </authorList>
    </citation>
    <scope>NUCLEOTIDE SEQUENCE</scope>
    <source>
        <strain evidence="1">DSM 7310</strain>
    </source>
</reference>
<evidence type="ECO:0000313" key="1">
    <source>
        <dbReference type="EMBL" id="NYB76119.1"/>
    </source>
</evidence>